<dbReference type="Proteomes" id="UP000008064">
    <property type="component" value="Unassembled WGS sequence"/>
</dbReference>
<dbReference type="EMBL" id="GL945428">
    <property type="protein sequence ID" value="EGO31280.1"/>
    <property type="molecule type" value="Genomic_DNA"/>
</dbReference>
<feature type="region of interest" description="Disordered" evidence="1">
    <location>
        <begin position="1"/>
        <end position="25"/>
    </location>
</feature>
<dbReference type="HOGENOM" id="CLU_2414653_0_0_1"/>
<dbReference type="RefSeq" id="XP_007313164.1">
    <property type="nucleotide sequence ID" value="XM_007313102.1"/>
</dbReference>
<organism>
    <name type="scientific">Serpula lacrymans var. lacrymans (strain S7.9)</name>
    <name type="common">Dry rot fungus</name>
    <dbReference type="NCBI Taxonomy" id="578457"/>
    <lineage>
        <taxon>Eukaryota</taxon>
        <taxon>Fungi</taxon>
        <taxon>Dikarya</taxon>
        <taxon>Basidiomycota</taxon>
        <taxon>Agaricomycotina</taxon>
        <taxon>Agaricomycetes</taxon>
        <taxon>Agaricomycetidae</taxon>
        <taxon>Boletales</taxon>
        <taxon>Coniophorineae</taxon>
        <taxon>Serpulaceae</taxon>
        <taxon>Serpula</taxon>
    </lineage>
</organism>
<sequence>MRRRAKAQYSRGLRGESSVDSSFMRQSISQRIVPNNFERPYNPDDPNTYPTHLLSSVTYNNSSDSQPNIWSSMPNAQTNHPRSGAYTGLAQI</sequence>
<dbReference type="AlphaFoldDB" id="F8NFS2"/>
<protein>
    <submittedName>
        <fullName evidence="2">Uncharacterized protein</fullName>
    </submittedName>
</protein>
<evidence type="ECO:0000313" key="2">
    <source>
        <dbReference type="EMBL" id="EGO31280.1"/>
    </source>
</evidence>
<reference evidence="2" key="1">
    <citation type="submission" date="2011-04" db="EMBL/GenBank/DDBJ databases">
        <title>Evolution of plant cell wall degrading machinery underlies the functional diversity of forest fungi.</title>
        <authorList>
            <consortium name="US DOE Joint Genome Institute (JGI-PGF)"/>
            <person name="Eastwood D.C."/>
            <person name="Floudas D."/>
            <person name="Binder M."/>
            <person name="Majcherczyk A."/>
            <person name="Schneider P."/>
            <person name="Aerts A."/>
            <person name="Asiegbu F.O."/>
            <person name="Baker S.E."/>
            <person name="Barry K."/>
            <person name="Bendiksby M."/>
            <person name="Blumentritt M."/>
            <person name="Coutinho P.M."/>
            <person name="Cullen D."/>
            <person name="Cullen D."/>
            <person name="Gathman A."/>
            <person name="Goodell B."/>
            <person name="Henrissat B."/>
            <person name="Ihrmark K."/>
            <person name="Kauserud H."/>
            <person name="Kohler A."/>
            <person name="LaButti K."/>
            <person name="Lapidus A."/>
            <person name="Lavin J.L."/>
            <person name="Lee Y.-H."/>
            <person name="Lindquist E."/>
            <person name="Lilly W."/>
            <person name="Lucas S."/>
            <person name="Morin E."/>
            <person name="Murat C."/>
            <person name="Oguiza J.A."/>
            <person name="Park J."/>
            <person name="Pisabarro A.G."/>
            <person name="Riley R."/>
            <person name="Rosling A."/>
            <person name="Salamov A."/>
            <person name="Schmidt O."/>
            <person name="Schmutz J."/>
            <person name="Skrede I."/>
            <person name="Stenlid J."/>
            <person name="Wiebenga A."/>
            <person name="Xie X."/>
            <person name="Kues U."/>
            <person name="Hibbett D.S."/>
            <person name="Hoffmeister D."/>
            <person name="Hogberg N."/>
            <person name="Martin F."/>
            <person name="Grigoriev I.V."/>
            <person name="Watkinson S.C."/>
        </authorList>
    </citation>
    <scope>NUCLEOTIDE SEQUENCE</scope>
    <source>
        <strain evidence="2">S7.9</strain>
    </source>
</reference>
<feature type="compositionally biased region" description="Polar residues" evidence="1">
    <location>
        <begin position="60"/>
        <end position="81"/>
    </location>
</feature>
<name>F8NFS2_SERL9</name>
<proteinExistence type="predicted"/>
<feature type="region of interest" description="Disordered" evidence="1">
    <location>
        <begin position="60"/>
        <end position="92"/>
    </location>
</feature>
<accession>F8NFS2</accession>
<dbReference type="KEGG" id="sla:SERLADRAFT_456179"/>
<evidence type="ECO:0000256" key="1">
    <source>
        <dbReference type="SAM" id="MobiDB-lite"/>
    </source>
</evidence>
<dbReference type="GeneID" id="18817278"/>
<gene>
    <name evidence="2" type="ORF">SERLADRAFT_456179</name>
</gene>